<keyword evidence="2" id="KW-1185">Reference proteome</keyword>
<proteinExistence type="predicted"/>
<dbReference type="Proteomes" id="UP001516400">
    <property type="component" value="Unassembled WGS sequence"/>
</dbReference>
<organism evidence="1 2">
    <name type="scientific">Cryptolaemus montrouzieri</name>
    <dbReference type="NCBI Taxonomy" id="559131"/>
    <lineage>
        <taxon>Eukaryota</taxon>
        <taxon>Metazoa</taxon>
        <taxon>Ecdysozoa</taxon>
        <taxon>Arthropoda</taxon>
        <taxon>Hexapoda</taxon>
        <taxon>Insecta</taxon>
        <taxon>Pterygota</taxon>
        <taxon>Neoptera</taxon>
        <taxon>Endopterygota</taxon>
        <taxon>Coleoptera</taxon>
        <taxon>Polyphaga</taxon>
        <taxon>Cucujiformia</taxon>
        <taxon>Coccinelloidea</taxon>
        <taxon>Coccinellidae</taxon>
        <taxon>Scymninae</taxon>
        <taxon>Scymnini</taxon>
        <taxon>Cryptolaemus</taxon>
    </lineage>
</organism>
<reference evidence="1 2" key="1">
    <citation type="journal article" date="2021" name="BMC Biol.">
        <title>Horizontally acquired antibacterial genes associated with adaptive radiation of ladybird beetles.</title>
        <authorList>
            <person name="Li H.S."/>
            <person name="Tang X.F."/>
            <person name="Huang Y.H."/>
            <person name="Xu Z.Y."/>
            <person name="Chen M.L."/>
            <person name="Du X.Y."/>
            <person name="Qiu B.Y."/>
            <person name="Chen P.T."/>
            <person name="Zhang W."/>
            <person name="Slipinski A."/>
            <person name="Escalona H.E."/>
            <person name="Waterhouse R.M."/>
            <person name="Zwick A."/>
            <person name="Pang H."/>
        </authorList>
    </citation>
    <scope>NUCLEOTIDE SEQUENCE [LARGE SCALE GENOMIC DNA]</scope>
    <source>
        <strain evidence="1">SYSU2018</strain>
    </source>
</reference>
<evidence type="ECO:0000313" key="1">
    <source>
        <dbReference type="EMBL" id="KAL3277373.1"/>
    </source>
</evidence>
<feature type="non-terminal residue" evidence="1">
    <location>
        <position position="324"/>
    </location>
</feature>
<gene>
    <name evidence="1" type="ORF">HHI36_012722</name>
</gene>
<protein>
    <submittedName>
        <fullName evidence="1">Uncharacterized protein</fullName>
    </submittedName>
</protein>
<accession>A0ABD2NFC2</accession>
<feature type="non-terminal residue" evidence="1">
    <location>
        <position position="1"/>
    </location>
</feature>
<name>A0ABD2NFC2_9CUCU</name>
<comment type="caution">
    <text evidence="1">The sequence shown here is derived from an EMBL/GenBank/DDBJ whole genome shotgun (WGS) entry which is preliminary data.</text>
</comment>
<dbReference type="EMBL" id="JABFTP020000103">
    <property type="protein sequence ID" value="KAL3277373.1"/>
    <property type="molecule type" value="Genomic_DNA"/>
</dbReference>
<dbReference type="AlphaFoldDB" id="A0ABD2NFC2"/>
<sequence>TQNRNNRQESNSLRNPENILNINHSQNNASVSSQNCDQAVKPSLDDYSSEDEYAMIIAAEEQLNNQRTIENYSGVMENQQTSQNISNLKRFDDPYDEEIEMLIKLEKELENKECSKNTKYKTHDLFQDDFDPDQIDHVLEMTNHGDKIKTKITQNRNNRQESNSLRNPQNILDINHLQNNASASNTNCGQAVKPSLDDYLSEDEYAMIIAAEEQLKYQRAIENYCGRENQQTNQNISNVDRLNNPHHEEMLIKLERELENKEYSKNKKCKTTDLFEDDFDPDQIEHVLEIGNLRDKVKSKSTNKMHDKHQCLCNHLMDETYNIS</sequence>
<evidence type="ECO:0000313" key="2">
    <source>
        <dbReference type="Proteomes" id="UP001516400"/>
    </source>
</evidence>